<organism evidence="2 3">
    <name type="scientific">Nocardiopsis aegyptia</name>
    <dbReference type="NCBI Taxonomy" id="220378"/>
    <lineage>
        <taxon>Bacteria</taxon>
        <taxon>Bacillati</taxon>
        <taxon>Actinomycetota</taxon>
        <taxon>Actinomycetes</taxon>
        <taxon>Streptosporangiales</taxon>
        <taxon>Nocardiopsidaceae</taxon>
        <taxon>Nocardiopsis</taxon>
    </lineage>
</organism>
<dbReference type="EMBL" id="JACCFS010000001">
    <property type="protein sequence ID" value="NYJ37100.1"/>
    <property type="molecule type" value="Genomic_DNA"/>
</dbReference>
<dbReference type="AlphaFoldDB" id="A0A7Z0ERS5"/>
<evidence type="ECO:0000313" key="2">
    <source>
        <dbReference type="EMBL" id="NYJ37100.1"/>
    </source>
</evidence>
<sequence>MAQDTEQQPKKKRRGFEPRPGHVVQAFVFALDPGVAAERKLRSHCGAARTAYNWAVSSVLASWDQRKAEETYDIGETERTPWRSWSLPSLRRAFNAAKRDDPRFCDWWEANSKEAYSTGLANASAAFDAYAKSKRGERRGPRVGRPPHPQPPPPGARAQAPPPRLAAGVPASRTGPAHRAETVEPVA</sequence>
<dbReference type="Proteomes" id="UP000572051">
    <property type="component" value="Unassembled WGS sequence"/>
</dbReference>
<accession>A0A7Z0ERS5</accession>
<evidence type="ECO:0000313" key="3">
    <source>
        <dbReference type="Proteomes" id="UP000572051"/>
    </source>
</evidence>
<proteinExistence type="predicted"/>
<dbReference type="RefSeq" id="WP_246406402.1">
    <property type="nucleotide sequence ID" value="NZ_JACCFS010000001.1"/>
</dbReference>
<comment type="caution">
    <text evidence="2">The sequence shown here is derived from an EMBL/GenBank/DDBJ whole genome shotgun (WGS) entry which is preliminary data.</text>
</comment>
<evidence type="ECO:0000256" key="1">
    <source>
        <dbReference type="SAM" id="MobiDB-lite"/>
    </source>
</evidence>
<name>A0A7Z0ERS5_9ACTN</name>
<feature type="compositionally biased region" description="Basic and acidic residues" evidence="1">
    <location>
        <begin position="178"/>
        <end position="187"/>
    </location>
</feature>
<evidence type="ECO:0008006" key="4">
    <source>
        <dbReference type="Google" id="ProtNLM"/>
    </source>
</evidence>
<keyword evidence="3" id="KW-1185">Reference proteome</keyword>
<gene>
    <name evidence="2" type="ORF">HNR10_004981</name>
</gene>
<reference evidence="2 3" key="1">
    <citation type="submission" date="2020-07" db="EMBL/GenBank/DDBJ databases">
        <title>Sequencing the genomes of 1000 actinobacteria strains.</title>
        <authorList>
            <person name="Klenk H.-P."/>
        </authorList>
    </citation>
    <scope>NUCLEOTIDE SEQUENCE [LARGE SCALE GENOMIC DNA]</scope>
    <source>
        <strain evidence="2 3">DSM 44442</strain>
    </source>
</reference>
<feature type="compositionally biased region" description="Pro residues" evidence="1">
    <location>
        <begin position="144"/>
        <end position="164"/>
    </location>
</feature>
<feature type="region of interest" description="Disordered" evidence="1">
    <location>
        <begin position="130"/>
        <end position="187"/>
    </location>
</feature>
<protein>
    <recommendedName>
        <fullName evidence="4">Helix-turn-helix domain-containing protein</fullName>
    </recommendedName>
</protein>